<proteinExistence type="predicted"/>
<dbReference type="GO" id="GO:0005524">
    <property type="term" value="F:ATP binding"/>
    <property type="evidence" value="ECO:0007669"/>
    <property type="project" value="UniProtKB-KW"/>
</dbReference>
<dbReference type="Proteomes" id="UP000002200">
    <property type="component" value="Chromosome"/>
</dbReference>
<feature type="domain" description="CobQ/CobB/MinD/ParA nucleotide binding" evidence="3">
    <location>
        <begin position="5"/>
        <end position="211"/>
    </location>
</feature>
<dbReference type="KEGG" id="twh:TWT_133"/>
<dbReference type="STRING" id="203267.TWT_133"/>
<dbReference type="EMBL" id="AE014184">
    <property type="protein sequence ID" value="AAO44230.1"/>
    <property type="molecule type" value="Genomic_DNA"/>
</dbReference>
<dbReference type="SUPFAM" id="SSF52540">
    <property type="entry name" value="P-loop containing nucleoside triphosphate hydrolases"/>
    <property type="match status" value="1"/>
</dbReference>
<dbReference type="PANTHER" id="PTHR43384:SF6">
    <property type="entry name" value="SEPTUM SITE-DETERMINING PROTEIN MIND HOMOLOG, CHLOROPLASTIC"/>
    <property type="match status" value="1"/>
</dbReference>
<sequence length="260" mass="28428">MGKTIAIWGPAGSPGRTTLSINIAATLASYGKKVILIDLDTFGGVVSIYLGLDDQKSGLAAICYRADSRSFTPEDLLNIAIKVPIRGGLFYFLSGIAHHSRWPEINQPSLLRVIGSAKTAFDYVVMDLSFALDSVGQDTRGRLNYTLMGSGDFLVMVGRGDPIGICRFIRAWPEVPKAQNGRSLSIIPVINMVRHTAVGSRPTKQLREVICEYTSFQQVWQIDFDQQVCDALLLRGKTIVDCMQSSSVAMQIASIARVLQ</sequence>
<dbReference type="InterPro" id="IPR050625">
    <property type="entry name" value="ParA/MinD_ATPase"/>
</dbReference>
<keyword evidence="5" id="KW-1185">Reference proteome</keyword>
<accession>Q83N28</accession>
<gene>
    <name evidence="4" type="ordered locus">TWT_133</name>
</gene>
<dbReference type="InterPro" id="IPR027417">
    <property type="entry name" value="P-loop_NTPase"/>
</dbReference>
<evidence type="ECO:0000313" key="5">
    <source>
        <dbReference type="Proteomes" id="UP000002200"/>
    </source>
</evidence>
<dbReference type="Pfam" id="PF01656">
    <property type="entry name" value="CbiA"/>
    <property type="match status" value="1"/>
</dbReference>
<keyword evidence="2" id="KW-0067">ATP-binding</keyword>
<dbReference type="PANTHER" id="PTHR43384">
    <property type="entry name" value="SEPTUM SITE-DETERMINING PROTEIN MIND HOMOLOG, CHLOROPLASTIC-RELATED"/>
    <property type="match status" value="1"/>
</dbReference>
<dbReference type="eggNOG" id="COG0455">
    <property type="taxonomic scope" value="Bacteria"/>
</dbReference>
<protein>
    <submittedName>
        <fullName evidence="4">Sporulation initiation inhibitor SOJ-like protein</fullName>
    </submittedName>
</protein>
<name>Q83N28_TROWT</name>
<dbReference type="HOGENOM" id="CLU_1069358_0_0_11"/>
<evidence type="ECO:0000256" key="1">
    <source>
        <dbReference type="ARBA" id="ARBA00022741"/>
    </source>
</evidence>
<dbReference type="OrthoDB" id="3217709at2"/>
<reference evidence="4 5" key="1">
    <citation type="journal article" date="2003" name="Genome Res.">
        <title>Tropheryma whipplei twist: a human pathogenic Actinobacteria with a reduced genome.</title>
        <authorList>
            <person name="Raoult D."/>
            <person name="Ogata H."/>
            <person name="Audic S."/>
            <person name="Robert C."/>
            <person name="Suhre K."/>
            <person name="Drancourt M."/>
            <person name="Claverie J.-M."/>
        </authorList>
    </citation>
    <scope>NUCLEOTIDE SEQUENCE [LARGE SCALE GENOMIC DNA]</scope>
    <source>
        <strain evidence="4 5">Twist</strain>
    </source>
</reference>
<evidence type="ECO:0000256" key="2">
    <source>
        <dbReference type="ARBA" id="ARBA00022840"/>
    </source>
</evidence>
<dbReference type="GO" id="GO:0005829">
    <property type="term" value="C:cytosol"/>
    <property type="evidence" value="ECO:0007669"/>
    <property type="project" value="TreeGrafter"/>
</dbReference>
<dbReference type="InterPro" id="IPR002586">
    <property type="entry name" value="CobQ/CobB/MinD/ParA_Nub-bd_dom"/>
</dbReference>
<dbReference type="AlphaFoldDB" id="Q83N28"/>
<dbReference type="GO" id="GO:0016887">
    <property type="term" value="F:ATP hydrolysis activity"/>
    <property type="evidence" value="ECO:0007669"/>
    <property type="project" value="TreeGrafter"/>
</dbReference>
<dbReference type="GO" id="GO:0051782">
    <property type="term" value="P:negative regulation of cell division"/>
    <property type="evidence" value="ECO:0007669"/>
    <property type="project" value="TreeGrafter"/>
</dbReference>
<evidence type="ECO:0000259" key="3">
    <source>
        <dbReference type="Pfam" id="PF01656"/>
    </source>
</evidence>
<dbReference type="RefSeq" id="WP_011102374.1">
    <property type="nucleotide sequence ID" value="NC_004572.3"/>
</dbReference>
<organism evidence="4 5">
    <name type="scientific">Tropheryma whipplei (strain Twist)</name>
    <name type="common">Whipple's bacillus</name>
    <dbReference type="NCBI Taxonomy" id="203267"/>
    <lineage>
        <taxon>Bacteria</taxon>
        <taxon>Bacillati</taxon>
        <taxon>Actinomycetota</taxon>
        <taxon>Actinomycetes</taxon>
        <taxon>Micrococcales</taxon>
        <taxon>Tropherymataceae</taxon>
        <taxon>Tropheryma</taxon>
    </lineage>
</organism>
<dbReference type="Gene3D" id="3.40.50.300">
    <property type="entry name" value="P-loop containing nucleotide triphosphate hydrolases"/>
    <property type="match status" value="1"/>
</dbReference>
<evidence type="ECO:0000313" key="4">
    <source>
        <dbReference type="EMBL" id="AAO44230.1"/>
    </source>
</evidence>
<keyword evidence="1" id="KW-0547">Nucleotide-binding</keyword>
<dbReference type="GO" id="GO:0009898">
    <property type="term" value="C:cytoplasmic side of plasma membrane"/>
    <property type="evidence" value="ECO:0007669"/>
    <property type="project" value="TreeGrafter"/>
</dbReference>